<reference evidence="1 2" key="1">
    <citation type="submission" date="2014-02" db="EMBL/GenBank/DDBJ databases">
        <title>Draft genome sequence of Lysinibacillus massiliensis CCUG 49529.</title>
        <authorList>
            <person name="Zhang F."/>
            <person name="Wang G."/>
            <person name="Zhang L."/>
        </authorList>
    </citation>
    <scope>NUCLEOTIDE SEQUENCE [LARGE SCALE GENOMIC DNA]</scope>
    <source>
        <strain evidence="1 2">CCUG 49529</strain>
    </source>
</reference>
<dbReference type="AlphaFoldDB" id="A0A0A3J3S5"/>
<gene>
    <name evidence="1" type="ORF">CD30_14965</name>
</gene>
<dbReference type="eggNOG" id="ENOG502Z920">
    <property type="taxonomic scope" value="Bacteria"/>
</dbReference>
<evidence type="ECO:0000313" key="2">
    <source>
        <dbReference type="Proteomes" id="UP000030595"/>
    </source>
</evidence>
<keyword evidence="2" id="KW-1185">Reference proteome</keyword>
<organism evidence="1 2">
    <name type="scientific">Ureibacillus massiliensis 4400831 = CIP 108448 = CCUG 49529</name>
    <dbReference type="NCBI Taxonomy" id="1211035"/>
    <lineage>
        <taxon>Bacteria</taxon>
        <taxon>Bacillati</taxon>
        <taxon>Bacillota</taxon>
        <taxon>Bacilli</taxon>
        <taxon>Bacillales</taxon>
        <taxon>Caryophanaceae</taxon>
        <taxon>Ureibacillus</taxon>
    </lineage>
</organism>
<evidence type="ECO:0000313" key="1">
    <source>
        <dbReference type="EMBL" id="KGR89803.1"/>
    </source>
</evidence>
<sequence>MKLLLEDLYIERCNKETEEVISQEAAAFLTTPVKHLKQNLNEFLYIESPAFDPIKTDAITLELDDVFKTYMVLLGFKVQKKHSGTIKGYLENNLHGDSIKNYSAMFSNEDGLWDLNIPLDFIEGFKEELTISEVIEITYNFLLGLTQTIEQQQ</sequence>
<dbReference type="RefSeq" id="WP_036178259.1">
    <property type="nucleotide sequence ID" value="NZ_AVCZ01000033.1"/>
</dbReference>
<comment type="caution">
    <text evidence="1">The sequence shown here is derived from an EMBL/GenBank/DDBJ whole genome shotgun (WGS) entry which is preliminary data.</text>
</comment>
<dbReference type="EMBL" id="JPVQ01000033">
    <property type="protein sequence ID" value="KGR89803.1"/>
    <property type="molecule type" value="Genomic_DNA"/>
</dbReference>
<name>A0A0A3J3S5_9BACL</name>
<proteinExistence type="predicted"/>
<protein>
    <submittedName>
        <fullName evidence="1">Uncharacterized protein</fullName>
    </submittedName>
</protein>
<dbReference type="OrthoDB" id="2436979at2"/>
<dbReference type="Proteomes" id="UP000030595">
    <property type="component" value="Unassembled WGS sequence"/>
</dbReference>
<accession>A0A0A3J3S5</accession>